<feature type="region of interest" description="Disordered" evidence="1">
    <location>
        <begin position="55"/>
        <end position="115"/>
    </location>
</feature>
<feature type="compositionally biased region" description="Basic and acidic residues" evidence="1">
    <location>
        <begin position="67"/>
        <end position="79"/>
    </location>
</feature>
<organism evidence="2 3">
    <name type="scientific">Acer saccharum</name>
    <name type="common">Sugar maple</name>
    <dbReference type="NCBI Taxonomy" id="4024"/>
    <lineage>
        <taxon>Eukaryota</taxon>
        <taxon>Viridiplantae</taxon>
        <taxon>Streptophyta</taxon>
        <taxon>Embryophyta</taxon>
        <taxon>Tracheophyta</taxon>
        <taxon>Spermatophyta</taxon>
        <taxon>Magnoliopsida</taxon>
        <taxon>eudicotyledons</taxon>
        <taxon>Gunneridae</taxon>
        <taxon>Pentapetalae</taxon>
        <taxon>rosids</taxon>
        <taxon>malvids</taxon>
        <taxon>Sapindales</taxon>
        <taxon>Sapindaceae</taxon>
        <taxon>Hippocastanoideae</taxon>
        <taxon>Acereae</taxon>
        <taxon>Acer</taxon>
    </lineage>
</organism>
<feature type="region of interest" description="Disordered" evidence="1">
    <location>
        <begin position="1"/>
        <end position="25"/>
    </location>
</feature>
<protein>
    <submittedName>
        <fullName evidence="2">Uncharacterized protein</fullName>
    </submittedName>
</protein>
<dbReference type="EMBL" id="JAUESC010000001">
    <property type="protein sequence ID" value="KAK0606871.1"/>
    <property type="molecule type" value="Genomic_DNA"/>
</dbReference>
<evidence type="ECO:0000313" key="2">
    <source>
        <dbReference type="EMBL" id="KAK0606871.1"/>
    </source>
</evidence>
<proteinExistence type="predicted"/>
<dbReference type="Proteomes" id="UP001168877">
    <property type="component" value="Unassembled WGS sequence"/>
</dbReference>
<feature type="compositionally biased region" description="Low complexity" evidence="1">
    <location>
        <begin position="80"/>
        <end position="89"/>
    </location>
</feature>
<name>A0AA39SXF2_ACESA</name>
<reference evidence="2" key="2">
    <citation type="submission" date="2023-06" db="EMBL/GenBank/DDBJ databases">
        <authorList>
            <person name="Swenson N.G."/>
            <person name="Wegrzyn J.L."/>
            <person name="Mcevoy S.L."/>
        </authorList>
    </citation>
    <scope>NUCLEOTIDE SEQUENCE</scope>
    <source>
        <strain evidence="2">NS2018</strain>
        <tissue evidence="2">Leaf</tissue>
    </source>
</reference>
<sequence>MDDKREGAKENVNFSVPGHVEGVDGTVFGSDVSASRTRVVETNFSNSRIRNLVAEGGLGSRSGSQIEENRVEEEKHSNEEGYNGNAEGGMVIPKKRRKKVSSSRTHGMKTYNAKRSQIADKNITLNQEVVHISKSAG</sequence>
<gene>
    <name evidence="2" type="ORF">LWI29_005493</name>
</gene>
<comment type="caution">
    <text evidence="2">The sequence shown here is derived from an EMBL/GenBank/DDBJ whole genome shotgun (WGS) entry which is preliminary data.</text>
</comment>
<accession>A0AA39SXF2</accession>
<evidence type="ECO:0000256" key="1">
    <source>
        <dbReference type="SAM" id="MobiDB-lite"/>
    </source>
</evidence>
<evidence type="ECO:0000313" key="3">
    <source>
        <dbReference type="Proteomes" id="UP001168877"/>
    </source>
</evidence>
<dbReference type="AlphaFoldDB" id="A0AA39SXF2"/>
<reference evidence="2" key="1">
    <citation type="journal article" date="2022" name="Plant J.">
        <title>Strategies of tolerance reflected in two North American maple genomes.</title>
        <authorList>
            <person name="McEvoy S.L."/>
            <person name="Sezen U.U."/>
            <person name="Trouern-Trend A."/>
            <person name="McMahon S.M."/>
            <person name="Schaberg P.G."/>
            <person name="Yang J."/>
            <person name="Wegrzyn J.L."/>
            <person name="Swenson N.G."/>
        </authorList>
    </citation>
    <scope>NUCLEOTIDE SEQUENCE</scope>
    <source>
        <strain evidence="2">NS2018</strain>
    </source>
</reference>
<keyword evidence="3" id="KW-1185">Reference proteome</keyword>